<evidence type="ECO:0000256" key="6">
    <source>
        <dbReference type="ARBA" id="ARBA00022853"/>
    </source>
</evidence>
<evidence type="ECO:0000256" key="7">
    <source>
        <dbReference type="ARBA" id="ARBA00023242"/>
    </source>
</evidence>
<evidence type="ECO:0000256" key="2">
    <source>
        <dbReference type="ARBA" id="ARBA00012182"/>
    </source>
</evidence>
<evidence type="ECO:0000313" key="14">
    <source>
        <dbReference type="EMBL" id="JAS42729.1"/>
    </source>
</evidence>
<dbReference type="InterPro" id="IPR046341">
    <property type="entry name" value="SET_dom_sf"/>
</dbReference>
<dbReference type="InterPro" id="IPR044570">
    <property type="entry name" value="Set1-like"/>
</dbReference>
<dbReference type="PANTHER" id="PTHR45814">
    <property type="entry name" value="HISTONE-LYSINE N-METHYLTRANSFERASE SETD1"/>
    <property type="match status" value="1"/>
</dbReference>
<dbReference type="InterPro" id="IPR001214">
    <property type="entry name" value="SET_dom"/>
</dbReference>
<feature type="region of interest" description="Disordered" evidence="11">
    <location>
        <begin position="101"/>
        <end position="132"/>
    </location>
</feature>
<dbReference type="GO" id="GO:0048188">
    <property type="term" value="C:Set1C/COMPASS complex"/>
    <property type="evidence" value="ECO:0007669"/>
    <property type="project" value="TreeGrafter"/>
</dbReference>
<comment type="subcellular location">
    <subcellularLocation>
        <location evidence="1">Nucleus</location>
    </subcellularLocation>
</comment>
<dbReference type="InterPro" id="IPR003616">
    <property type="entry name" value="Post-SET_dom"/>
</dbReference>
<dbReference type="SMART" id="SM00317">
    <property type="entry name" value="SET"/>
    <property type="match status" value="1"/>
</dbReference>
<keyword evidence="6" id="KW-0156">Chromatin regulator</keyword>
<feature type="compositionally biased region" description="Low complexity" evidence="11">
    <location>
        <begin position="111"/>
        <end position="122"/>
    </location>
</feature>
<evidence type="ECO:0000256" key="1">
    <source>
        <dbReference type="ARBA" id="ARBA00004123"/>
    </source>
</evidence>
<evidence type="ECO:0000259" key="13">
    <source>
        <dbReference type="PROSITE" id="PS50868"/>
    </source>
</evidence>
<dbReference type="SMART" id="SM00508">
    <property type="entry name" value="PostSET"/>
    <property type="match status" value="1"/>
</dbReference>
<dbReference type="InterPro" id="IPR024657">
    <property type="entry name" value="COMPASS_Set1_N-SET"/>
</dbReference>
<name>A0A1B6EXM1_9HEMI</name>
<evidence type="ECO:0000256" key="3">
    <source>
        <dbReference type="ARBA" id="ARBA00022603"/>
    </source>
</evidence>
<evidence type="ECO:0000256" key="5">
    <source>
        <dbReference type="ARBA" id="ARBA00022691"/>
    </source>
</evidence>
<dbReference type="PROSITE" id="PS50280">
    <property type="entry name" value="SET"/>
    <property type="match status" value="1"/>
</dbReference>
<gene>
    <name evidence="15" type="ORF">g.16882</name>
    <name evidence="14" type="ORF">g.16883</name>
</gene>
<keyword evidence="7" id="KW-0539">Nucleus</keyword>
<keyword evidence="3" id="KW-0489">Methyltransferase</keyword>
<dbReference type="EMBL" id="GECZ01023500">
    <property type="protein sequence ID" value="JAS46269.1"/>
    <property type="molecule type" value="Transcribed_RNA"/>
</dbReference>
<evidence type="ECO:0000256" key="4">
    <source>
        <dbReference type="ARBA" id="ARBA00022679"/>
    </source>
</evidence>
<keyword evidence="4" id="KW-0808">Transferase</keyword>
<dbReference type="SMART" id="SM01291">
    <property type="entry name" value="N-SET"/>
    <property type="match status" value="1"/>
</dbReference>
<evidence type="ECO:0000256" key="9">
    <source>
        <dbReference type="ARBA" id="ARBA00047583"/>
    </source>
</evidence>
<dbReference type="EMBL" id="GECZ01027040">
    <property type="protein sequence ID" value="JAS42729.1"/>
    <property type="molecule type" value="Transcribed_RNA"/>
</dbReference>
<dbReference type="GO" id="GO:0140999">
    <property type="term" value="F:histone H3K4 trimethyltransferase activity"/>
    <property type="evidence" value="ECO:0007669"/>
    <property type="project" value="UniProtKB-EC"/>
</dbReference>
<evidence type="ECO:0000256" key="8">
    <source>
        <dbReference type="ARBA" id="ARBA00047571"/>
    </source>
</evidence>
<evidence type="ECO:0000256" key="11">
    <source>
        <dbReference type="SAM" id="MobiDB-lite"/>
    </source>
</evidence>
<evidence type="ECO:0000256" key="10">
    <source>
        <dbReference type="ARBA" id="ARBA00049129"/>
    </source>
</evidence>
<dbReference type="GO" id="GO:0032259">
    <property type="term" value="P:methylation"/>
    <property type="evidence" value="ECO:0007669"/>
    <property type="project" value="UniProtKB-KW"/>
</dbReference>
<comment type="catalytic activity">
    <reaction evidence="8">
        <text>L-lysyl(4)-[histone H3] + 3 S-adenosyl-L-methionine = N(6),N(6),N(6)-trimethyl-L-lysyl(4)-[histone H3] + 3 S-adenosyl-L-homocysteine + 3 H(+)</text>
        <dbReference type="Rhea" id="RHEA:60260"/>
        <dbReference type="Rhea" id="RHEA-COMP:15537"/>
        <dbReference type="Rhea" id="RHEA-COMP:15547"/>
        <dbReference type="ChEBI" id="CHEBI:15378"/>
        <dbReference type="ChEBI" id="CHEBI:29969"/>
        <dbReference type="ChEBI" id="CHEBI:57856"/>
        <dbReference type="ChEBI" id="CHEBI:59789"/>
        <dbReference type="ChEBI" id="CHEBI:61961"/>
        <dbReference type="EC" id="2.1.1.354"/>
    </reaction>
</comment>
<sequence length="421" mass="48082">MRPFVATLIPEVEKHPVKVNKHQVRVINYSNMSNTTSPCDRAIMGSNNLHVDDSLKIDDYIKKRFDLLFIQLSNGNINDQFYQPEANSALLRPGDQLGWSSDEGCETVRTNSDSDSASLNDSGISSPSSKQVGDPDILFKEILEKGVGDEDIVYLSMSFENLARDGQEDWIGKTTWVTPPRAEANHCDCVLENSTGCARTEVYCKSDERSKTALTVKRHIRNSNRPEKPETIKGEMFYNKNYKVRKMNILRDARNEQRRLSTAYQKVTGSGLLKLNELKFRKKKLKLGKSEIHGLGLFAAEPIPPNEFIIEYVGQKIRPIIADNREKQYKSSGIGSYCFKMDEDSIVDATKYGNLNRYINHSCNPNSYARILNIDNQKKIVIYSKKFIKFNEEITYDYKMPLEDEKIVCYCGSRGCRKFLN</sequence>
<proteinExistence type="predicted"/>
<dbReference type="AlphaFoldDB" id="A0A1B6EXM1"/>
<evidence type="ECO:0000259" key="12">
    <source>
        <dbReference type="PROSITE" id="PS50280"/>
    </source>
</evidence>
<keyword evidence="5" id="KW-0949">S-adenosyl-L-methionine</keyword>
<organism evidence="14">
    <name type="scientific">Cuerna arida</name>
    <dbReference type="NCBI Taxonomy" id="1464854"/>
    <lineage>
        <taxon>Eukaryota</taxon>
        <taxon>Metazoa</taxon>
        <taxon>Ecdysozoa</taxon>
        <taxon>Arthropoda</taxon>
        <taxon>Hexapoda</taxon>
        <taxon>Insecta</taxon>
        <taxon>Pterygota</taxon>
        <taxon>Neoptera</taxon>
        <taxon>Paraneoptera</taxon>
        <taxon>Hemiptera</taxon>
        <taxon>Auchenorrhyncha</taxon>
        <taxon>Membracoidea</taxon>
        <taxon>Cicadellidae</taxon>
        <taxon>Cicadellinae</taxon>
        <taxon>Proconiini</taxon>
        <taxon>Cuerna</taxon>
    </lineage>
</organism>
<comment type="catalytic activity">
    <reaction evidence="9">
        <text>N(6)-methyl-L-lysyl(4)-[histone H3] + S-adenosyl-L-methionine = N(6),N(6)-dimethyl-L-lysyl(4)-[histone H3] + S-adenosyl-L-homocysteine + H(+)</text>
        <dbReference type="Rhea" id="RHEA:60268"/>
        <dbReference type="Rhea" id="RHEA-COMP:15540"/>
        <dbReference type="Rhea" id="RHEA-COMP:15543"/>
        <dbReference type="ChEBI" id="CHEBI:15378"/>
        <dbReference type="ChEBI" id="CHEBI:57856"/>
        <dbReference type="ChEBI" id="CHEBI:59789"/>
        <dbReference type="ChEBI" id="CHEBI:61929"/>
        <dbReference type="ChEBI" id="CHEBI:61976"/>
    </reaction>
</comment>
<protein>
    <recommendedName>
        <fullName evidence="2">[histone H3]-lysine(4) N-trimethyltransferase</fullName>
        <ecNumber evidence="2">2.1.1.354</ecNumber>
    </recommendedName>
</protein>
<dbReference type="PANTHER" id="PTHR45814:SF2">
    <property type="entry name" value="HISTONE-LYSINE N-METHYLTRANSFERASE SETD1"/>
    <property type="match status" value="1"/>
</dbReference>
<feature type="domain" description="SET" evidence="12">
    <location>
        <begin position="283"/>
        <end position="399"/>
    </location>
</feature>
<evidence type="ECO:0000313" key="15">
    <source>
        <dbReference type="EMBL" id="JAS46269.1"/>
    </source>
</evidence>
<feature type="domain" description="Post-SET" evidence="13">
    <location>
        <begin position="405"/>
        <end position="421"/>
    </location>
</feature>
<dbReference type="Pfam" id="PF00856">
    <property type="entry name" value="SET"/>
    <property type="match status" value="1"/>
</dbReference>
<dbReference type="EC" id="2.1.1.354" evidence="2"/>
<dbReference type="PROSITE" id="PS50868">
    <property type="entry name" value="POST_SET"/>
    <property type="match status" value="1"/>
</dbReference>
<dbReference type="SUPFAM" id="SSF82199">
    <property type="entry name" value="SET domain"/>
    <property type="match status" value="1"/>
</dbReference>
<reference evidence="14" key="1">
    <citation type="submission" date="2015-11" db="EMBL/GenBank/DDBJ databases">
        <title>De novo transcriptome assembly of four potential Pierce s Disease insect vectors from Arizona vineyards.</title>
        <authorList>
            <person name="Tassone E.E."/>
        </authorList>
    </citation>
    <scope>NUCLEOTIDE SEQUENCE</scope>
</reference>
<dbReference type="Gene3D" id="2.170.270.10">
    <property type="entry name" value="SET domain"/>
    <property type="match status" value="1"/>
</dbReference>
<accession>A0A1B6EXM1</accession>
<comment type="catalytic activity">
    <reaction evidence="10">
        <text>N(6),N(6)-dimethyl-L-lysyl(4)-[histone H3] + S-adenosyl-L-methionine = N(6),N(6),N(6)-trimethyl-L-lysyl(4)-[histone H3] + S-adenosyl-L-homocysteine + H(+)</text>
        <dbReference type="Rhea" id="RHEA:60272"/>
        <dbReference type="Rhea" id="RHEA-COMP:15537"/>
        <dbReference type="Rhea" id="RHEA-COMP:15540"/>
        <dbReference type="ChEBI" id="CHEBI:15378"/>
        <dbReference type="ChEBI" id="CHEBI:57856"/>
        <dbReference type="ChEBI" id="CHEBI:59789"/>
        <dbReference type="ChEBI" id="CHEBI:61961"/>
        <dbReference type="ChEBI" id="CHEBI:61976"/>
    </reaction>
</comment>